<evidence type="ECO:0000259" key="4">
    <source>
        <dbReference type="SMART" id="SM00181"/>
    </source>
</evidence>
<dbReference type="PANTHER" id="PTHR23259">
    <property type="entry name" value="RIDDLE"/>
    <property type="match status" value="1"/>
</dbReference>
<protein>
    <recommendedName>
        <fullName evidence="4">EGF-like domain-containing protein</fullName>
    </recommendedName>
</protein>
<dbReference type="InterPro" id="IPR036084">
    <property type="entry name" value="Ser_inhib-like_sf"/>
</dbReference>
<evidence type="ECO:0000256" key="1">
    <source>
        <dbReference type="ARBA" id="ARBA00023157"/>
    </source>
</evidence>
<keyword evidence="1" id="KW-1015">Disulfide bond</keyword>
<dbReference type="PRINTS" id="PR01217">
    <property type="entry name" value="PRICHEXTENSN"/>
</dbReference>
<evidence type="ECO:0000256" key="3">
    <source>
        <dbReference type="SAM" id="SignalP"/>
    </source>
</evidence>
<feature type="region of interest" description="Disordered" evidence="2">
    <location>
        <begin position="996"/>
        <end position="1021"/>
    </location>
</feature>
<feature type="domain" description="EGF-like" evidence="4">
    <location>
        <begin position="262"/>
        <end position="296"/>
    </location>
</feature>
<dbReference type="InterPro" id="IPR051368">
    <property type="entry name" value="SerProtInhib-TIL_Domain"/>
</dbReference>
<keyword evidence="3" id="KW-0732">Signal</keyword>
<feature type="domain" description="EGF-like" evidence="4">
    <location>
        <begin position="681"/>
        <end position="717"/>
    </location>
</feature>
<dbReference type="STRING" id="43041.A0A182K3P5"/>
<proteinExistence type="predicted"/>
<feature type="signal peptide" evidence="3">
    <location>
        <begin position="1"/>
        <end position="15"/>
    </location>
</feature>
<dbReference type="VEuPathDB" id="VectorBase:ACHR005380"/>
<sequence length="1036" mass="113210">MFRLVVLILFGSASAISCTKTVSHDFCSEYEVLHTNPPCCESTCDYECCRVVCPQTLHYEPTCVCIEGYVRYNGDCIPKSDCPSTPSTVPPTTPSKPTPPCVTSSPKPACNTTTPAPCIETAKPPCYTTNPPSSPPKLPYVLTTPKQYGYTPPVRPSYPSPVTYVPPPPSPPYLSYPPQHYQTVSSYRPKPPCMKTTPAPCTTIKPPPCTTTTISKPVTTTTTPCPTTTTPCPTKTAPTTKPPVSCTACEELVFMQPCCEPTCDYDCSDTACPLLLVEQATCACRPGTVRYQGHCIEPSACPRSTSRYRLYVPVAAHCLKSQCAMNEVLVASPPCCEPTCDCDCDHYSCQQMLVYQPTCVCMQGYVRLDGCCVPKSHCPAPEMKPTEPPCTTAAPVYHPPPCECGHKPCQCVEPVHYPAPVHKPCETTPAPCHPVYEKPSCGCGQTPCQCPVYHPAPVHKPCETTPHKTTPPPCHPVHEKPSCGCGQTPCQCVQPVYHPAPVHKPCETTPKPETPSCGCGHTPCQCVQPVYHPVPKYHPASEEKPCETTAKPTPAPTCAACEELVFVQPCCEPTCDNDCSGVQCSPLLLVQEQPTCACRPGLVRYQGHCVEPTACPKSASRYRLYVPKTVSCACNSAILLLLVAGGTHCGTITAVNYGEPEKNMCSPYEVLKQSEPCCEPTCEDDCLHAICRRTPDSVPSPTCVCRQGYVRHDGSCIRKESCPPRNPVTYDSYRPQKHHYYRTTPRTNHLPKSCGLNEKLTHCRPSCEPTCEKDCAGVKHPQVCTPETCCVCKDGYVRHNGRCIKRCDCPKRPPFLSGRPLSGEYIDFEVVSLEGLKSEEDFGYKPKAEFHVKKPRLPAYEHRKSNGMAPLYVRTLTSGASSSAQASSYEHGAHTTERPALYPPLCACHATKKMHAPAHLPPVMQDTPSYESTEEDSDIVPYAPLPTVGMYRKSPAKSLFPPPSTTTSNGPFYMPRRTILPPPQAPVHRSDLNEPLDHFFGSGQHSSAAQEEQPKKTPTIWPPVSKHCTRCGCRRH</sequence>
<feature type="domain" description="EGF-like" evidence="4">
    <location>
        <begin position="574"/>
        <end position="610"/>
    </location>
</feature>
<dbReference type="EnsemblMetazoa" id="ACHR005380-RA">
    <property type="protein sequence ID" value="ACHR005380-PA"/>
    <property type="gene ID" value="ACHR005380"/>
</dbReference>
<feature type="chain" id="PRO_5012204432" description="EGF-like domain-containing protein" evidence="3">
    <location>
        <begin position="16"/>
        <end position="1036"/>
    </location>
</feature>
<feature type="region of interest" description="Disordered" evidence="2">
    <location>
        <begin position="84"/>
        <end position="109"/>
    </location>
</feature>
<dbReference type="PANTHER" id="PTHR23259:SF70">
    <property type="entry name" value="ACCESSORY GLAND PROTEIN ACP62F-RELATED"/>
    <property type="match status" value="1"/>
</dbReference>
<reference evidence="5" key="2">
    <citation type="submission" date="2020-05" db="UniProtKB">
        <authorList>
            <consortium name="EnsemblMetazoa"/>
        </authorList>
    </citation>
    <scope>IDENTIFICATION</scope>
    <source>
        <strain evidence="5">ACHKN1017</strain>
    </source>
</reference>
<feature type="domain" description="EGF-like" evidence="4">
    <location>
        <begin position="339"/>
        <end position="379"/>
    </location>
</feature>
<dbReference type="Proteomes" id="UP000075881">
    <property type="component" value="Unassembled WGS sequence"/>
</dbReference>
<keyword evidence="6" id="KW-1185">Reference proteome</keyword>
<name>A0A182K3P5_9DIPT</name>
<evidence type="ECO:0000313" key="6">
    <source>
        <dbReference type="Proteomes" id="UP000075881"/>
    </source>
</evidence>
<dbReference type="SUPFAM" id="SSF57567">
    <property type="entry name" value="Serine protease inhibitors"/>
    <property type="match status" value="3"/>
</dbReference>
<dbReference type="Gene3D" id="2.10.25.10">
    <property type="entry name" value="Laminin"/>
    <property type="match status" value="5"/>
</dbReference>
<dbReference type="CDD" id="cd19941">
    <property type="entry name" value="TIL"/>
    <property type="match status" value="1"/>
</dbReference>
<dbReference type="PROSITE" id="PS51257">
    <property type="entry name" value="PROKAR_LIPOPROTEIN"/>
    <property type="match status" value="1"/>
</dbReference>
<evidence type="ECO:0000313" key="5">
    <source>
        <dbReference type="EnsemblMetazoa" id="ACHR005380-PA"/>
    </source>
</evidence>
<evidence type="ECO:0000256" key="2">
    <source>
        <dbReference type="SAM" id="MobiDB-lite"/>
    </source>
</evidence>
<accession>A0A182K3P5</accession>
<feature type="compositionally biased region" description="Pro residues" evidence="2">
    <location>
        <begin position="88"/>
        <end position="100"/>
    </location>
</feature>
<organism evidence="5 6">
    <name type="scientific">Anopheles christyi</name>
    <dbReference type="NCBI Taxonomy" id="43041"/>
    <lineage>
        <taxon>Eukaryota</taxon>
        <taxon>Metazoa</taxon>
        <taxon>Ecdysozoa</taxon>
        <taxon>Arthropoda</taxon>
        <taxon>Hexapoda</taxon>
        <taxon>Insecta</taxon>
        <taxon>Pterygota</taxon>
        <taxon>Neoptera</taxon>
        <taxon>Endopterygota</taxon>
        <taxon>Diptera</taxon>
        <taxon>Nematocera</taxon>
        <taxon>Culicoidea</taxon>
        <taxon>Culicidae</taxon>
        <taxon>Anophelinae</taxon>
        <taxon>Anopheles</taxon>
    </lineage>
</organism>
<reference evidence="6" key="1">
    <citation type="submission" date="2013-03" db="EMBL/GenBank/DDBJ databases">
        <title>The Genome Sequence of Anopheles christyi ACHKN1017.</title>
        <authorList>
            <consortium name="The Broad Institute Genomics Platform"/>
            <person name="Neafsey D.E."/>
            <person name="Besansky N."/>
            <person name="Walker B."/>
            <person name="Young S.K."/>
            <person name="Zeng Q."/>
            <person name="Gargeya S."/>
            <person name="Fitzgerald M."/>
            <person name="Haas B."/>
            <person name="Abouelleil A."/>
            <person name="Allen A.W."/>
            <person name="Alvarado L."/>
            <person name="Arachchi H.M."/>
            <person name="Berlin A.M."/>
            <person name="Chapman S.B."/>
            <person name="Gainer-Dewar J."/>
            <person name="Goldberg J."/>
            <person name="Griggs A."/>
            <person name="Gujja S."/>
            <person name="Hansen M."/>
            <person name="Howarth C."/>
            <person name="Imamovic A."/>
            <person name="Ireland A."/>
            <person name="Larimer J."/>
            <person name="McCowan C."/>
            <person name="Murphy C."/>
            <person name="Pearson M."/>
            <person name="Poon T.W."/>
            <person name="Priest M."/>
            <person name="Roberts A."/>
            <person name="Saif S."/>
            <person name="Shea T."/>
            <person name="Sisk P."/>
            <person name="Sykes S."/>
            <person name="Wortman J."/>
            <person name="Nusbaum C."/>
            <person name="Birren B."/>
        </authorList>
    </citation>
    <scope>NUCLEOTIDE SEQUENCE [LARGE SCALE GENOMIC DNA]</scope>
    <source>
        <strain evidence="6">ACHKN1017</strain>
    </source>
</reference>
<dbReference type="SMART" id="SM00181">
    <property type="entry name" value="EGF"/>
    <property type="match status" value="4"/>
</dbReference>
<dbReference type="InterPro" id="IPR000742">
    <property type="entry name" value="EGF"/>
</dbReference>
<dbReference type="AlphaFoldDB" id="A0A182K3P5"/>